<feature type="domain" description="VPS9" evidence="5">
    <location>
        <begin position="1394"/>
        <end position="1532"/>
    </location>
</feature>
<dbReference type="EMBL" id="CH963847">
    <property type="protein sequence ID" value="EDW72671.1"/>
    <property type="molecule type" value="Genomic_DNA"/>
</dbReference>
<feature type="compositionally biased region" description="Low complexity" evidence="4">
    <location>
        <begin position="1201"/>
        <end position="1235"/>
    </location>
</feature>
<dbReference type="SUPFAM" id="SSF50985">
    <property type="entry name" value="RCC1/BLIP-II"/>
    <property type="match status" value="1"/>
</dbReference>
<feature type="repeat" description="RCC1" evidence="3">
    <location>
        <begin position="316"/>
        <end position="373"/>
    </location>
</feature>
<protein>
    <recommendedName>
        <fullName evidence="5">VPS9 domain-containing protein</fullName>
    </recommendedName>
</protein>
<evidence type="ECO:0000256" key="3">
    <source>
        <dbReference type="PROSITE-ProRule" id="PRU00235"/>
    </source>
</evidence>
<keyword evidence="1" id="KW-0344">Guanine-nucleotide releasing factor</keyword>
<gene>
    <name evidence="6" type="primary">Dwil\GK17130</name>
    <name evidence="6" type="ORF">Dwil_GK17130</name>
</gene>
<dbReference type="Pfam" id="PF26202">
    <property type="entry name" value="HA_Alsin"/>
    <property type="match status" value="1"/>
</dbReference>
<dbReference type="Gene3D" id="2.20.110.10">
    <property type="entry name" value="Histone H3 K4-specific methyltransferase SET7/9 N-terminal domain"/>
    <property type="match status" value="1"/>
</dbReference>
<evidence type="ECO:0000256" key="4">
    <source>
        <dbReference type="SAM" id="MobiDB-lite"/>
    </source>
</evidence>
<proteinExistence type="predicted"/>
<dbReference type="InterPro" id="IPR051984">
    <property type="entry name" value="Alsin"/>
</dbReference>
<organism evidence="6 7">
    <name type="scientific">Drosophila willistoni</name>
    <name type="common">Fruit fly</name>
    <dbReference type="NCBI Taxonomy" id="7260"/>
    <lineage>
        <taxon>Eukaryota</taxon>
        <taxon>Metazoa</taxon>
        <taxon>Ecdysozoa</taxon>
        <taxon>Arthropoda</taxon>
        <taxon>Hexapoda</taxon>
        <taxon>Insecta</taxon>
        <taxon>Pterygota</taxon>
        <taxon>Neoptera</taxon>
        <taxon>Endopterygota</taxon>
        <taxon>Diptera</taxon>
        <taxon>Brachycera</taxon>
        <taxon>Muscomorpha</taxon>
        <taxon>Ephydroidea</taxon>
        <taxon>Drosophilidae</taxon>
        <taxon>Drosophila</taxon>
        <taxon>Sophophora</taxon>
    </lineage>
</organism>
<dbReference type="SUPFAM" id="SSF109993">
    <property type="entry name" value="VPS9 domain"/>
    <property type="match status" value="1"/>
</dbReference>
<accession>B4MNG2</accession>
<dbReference type="InParanoid" id="B4MNG2"/>
<evidence type="ECO:0000259" key="5">
    <source>
        <dbReference type="PROSITE" id="PS51205"/>
    </source>
</evidence>
<reference evidence="6 7" key="1">
    <citation type="journal article" date="2007" name="Nature">
        <title>Evolution of genes and genomes on the Drosophila phylogeny.</title>
        <authorList>
            <consortium name="Drosophila 12 Genomes Consortium"/>
            <person name="Clark A.G."/>
            <person name="Eisen M.B."/>
            <person name="Smith D.R."/>
            <person name="Bergman C.M."/>
            <person name="Oliver B."/>
            <person name="Markow T.A."/>
            <person name="Kaufman T.C."/>
            <person name="Kellis M."/>
            <person name="Gelbart W."/>
            <person name="Iyer V.N."/>
            <person name="Pollard D.A."/>
            <person name="Sackton T.B."/>
            <person name="Larracuente A.M."/>
            <person name="Singh N.D."/>
            <person name="Abad J.P."/>
            <person name="Abt D.N."/>
            <person name="Adryan B."/>
            <person name="Aguade M."/>
            <person name="Akashi H."/>
            <person name="Anderson W.W."/>
            <person name="Aquadro C.F."/>
            <person name="Ardell D.H."/>
            <person name="Arguello R."/>
            <person name="Artieri C.G."/>
            <person name="Barbash D.A."/>
            <person name="Barker D."/>
            <person name="Barsanti P."/>
            <person name="Batterham P."/>
            <person name="Batzoglou S."/>
            <person name="Begun D."/>
            <person name="Bhutkar A."/>
            <person name="Blanco E."/>
            <person name="Bosak S.A."/>
            <person name="Bradley R.K."/>
            <person name="Brand A.D."/>
            <person name="Brent M.R."/>
            <person name="Brooks A.N."/>
            <person name="Brown R.H."/>
            <person name="Butlin R.K."/>
            <person name="Caggese C."/>
            <person name="Calvi B.R."/>
            <person name="Bernardo de Carvalho A."/>
            <person name="Caspi A."/>
            <person name="Castrezana S."/>
            <person name="Celniker S.E."/>
            <person name="Chang J.L."/>
            <person name="Chapple C."/>
            <person name="Chatterji S."/>
            <person name="Chinwalla A."/>
            <person name="Civetta A."/>
            <person name="Clifton S.W."/>
            <person name="Comeron J.M."/>
            <person name="Costello J.C."/>
            <person name="Coyne J.A."/>
            <person name="Daub J."/>
            <person name="David R.G."/>
            <person name="Delcher A.L."/>
            <person name="Delehaunty K."/>
            <person name="Do C.B."/>
            <person name="Ebling H."/>
            <person name="Edwards K."/>
            <person name="Eickbush T."/>
            <person name="Evans J.D."/>
            <person name="Filipski A."/>
            <person name="Findeiss S."/>
            <person name="Freyhult E."/>
            <person name="Fulton L."/>
            <person name="Fulton R."/>
            <person name="Garcia A.C."/>
            <person name="Gardiner A."/>
            <person name="Garfield D.A."/>
            <person name="Garvin B.E."/>
            <person name="Gibson G."/>
            <person name="Gilbert D."/>
            <person name="Gnerre S."/>
            <person name="Godfrey J."/>
            <person name="Good R."/>
            <person name="Gotea V."/>
            <person name="Gravely B."/>
            <person name="Greenberg A.J."/>
            <person name="Griffiths-Jones S."/>
            <person name="Gross S."/>
            <person name="Guigo R."/>
            <person name="Gustafson E.A."/>
            <person name="Haerty W."/>
            <person name="Hahn M.W."/>
            <person name="Halligan D.L."/>
            <person name="Halpern A.L."/>
            <person name="Halter G.M."/>
            <person name="Han M.V."/>
            <person name="Heger A."/>
            <person name="Hillier L."/>
            <person name="Hinrichs A.S."/>
            <person name="Holmes I."/>
            <person name="Hoskins R.A."/>
            <person name="Hubisz M.J."/>
            <person name="Hultmark D."/>
            <person name="Huntley M.A."/>
            <person name="Jaffe D.B."/>
            <person name="Jagadeeshan S."/>
            <person name="Jeck W.R."/>
            <person name="Johnson J."/>
            <person name="Jones C.D."/>
            <person name="Jordan W.C."/>
            <person name="Karpen G.H."/>
            <person name="Kataoka E."/>
            <person name="Keightley P.D."/>
            <person name="Kheradpour P."/>
            <person name="Kirkness E.F."/>
            <person name="Koerich L.B."/>
            <person name="Kristiansen K."/>
            <person name="Kudrna D."/>
            <person name="Kulathinal R.J."/>
            <person name="Kumar S."/>
            <person name="Kwok R."/>
            <person name="Lander E."/>
            <person name="Langley C.H."/>
            <person name="Lapoint R."/>
            <person name="Lazzaro B.P."/>
            <person name="Lee S.J."/>
            <person name="Levesque L."/>
            <person name="Li R."/>
            <person name="Lin C.F."/>
            <person name="Lin M.F."/>
            <person name="Lindblad-Toh K."/>
            <person name="Llopart A."/>
            <person name="Long M."/>
            <person name="Low L."/>
            <person name="Lozovsky E."/>
            <person name="Lu J."/>
            <person name="Luo M."/>
            <person name="Machado C.A."/>
            <person name="Makalowski W."/>
            <person name="Marzo M."/>
            <person name="Matsuda M."/>
            <person name="Matzkin L."/>
            <person name="McAllister B."/>
            <person name="McBride C.S."/>
            <person name="McKernan B."/>
            <person name="McKernan K."/>
            <person name="Mendez-Lago M."/>
            <person name="Minx P."/>
            <person name="Mollenhauer M.U."/>
            <person name="Montooth K."/>
            <person name="Mount S.M."/>
            <person name="Mu X."/>
            <person name="Myers E."/>
            <person name="Negre B."/>
            <person name="Newfeld S."/>
            <person name="Nielsen R."/>
            <person name="Noor M.A."/>
            <person name="O'Grady P."/>
            <person name="Pachter L."/>
            <person name="Papaceit M."/>
            <person name="Parisi M.J."/>
            <person name="Parisi M."/>
            <person name="Parts L."/>
            <person name="Pedersen J.S."/>
            <person name="Pesole G."/>
            <person name="Phillippy A.M."/>
            <person name="Ponting C.P."/>
            <person name="Pop M."/>
            <person name="Porcelli D."/>
            <person name="Powell J.R."/>
            <person name="Prohaska S."/>
            <person name="Pruitt K."/>
            <person name="Puig M."/>
            <person name="Quesneville H."/>
            <person name="Ram K.R."/>
            <person name="Rand D."/>
            <person name="Rasmussen M.D."/>
            <person name="Reed L.K."/>
            <person name="Reenan R."/>
            <person name="Reily A."/>
            <person name="Remington K.A."/>
            <person name="Rieger T.T."/>
            <person name="Ritchie M.G."/>
            <person name="Robin C."/>
            <person name="Rogers Y.H."/>
            <person name="Rohde C."/>
            <person name="Rozas J."/>
            <person name="Rubenfield M.J."/>
            <person name="Ruiz A."/>
            <person name="Russo S."/>
            <person name="Salzberg S.L."/>
            <person name="Sanchez-Gracia A."/>
            <person name="Saranga D.J."/>
            <person name="Sato H."/>
            <person name="Schaeffer S.W."/>
            <person name="Schatz M.C."/>
            <person name="Schlenke T."/>
            <person name="Schwartz R."/>
            <person name="Segarra C."/>
            <person name="Singh R.S."/>
            <person name="Sirot L."/>
            <person name="Sirota M."/>
            <person name="Sisneros N.B."/>
            <person name="Smith C.D."/>
            <person name="Smith T.F."/>
            <person name="Spieth J."/>
            <person name="Stage D.E."/>
            <person name="Stark A."/>
            <person name="Stephan W."/>
            <person name="Strausberg R.L."/>
            <person name="Strempel S."/>
            <person name="Sturgill D."/>
            <person name="Sutton G."/>
            <person name="Sutton G.G."/>
            <person name="Tao W."/>
            <person name="Teichmann S."/>
            <person name="Tobari Y.N."/>
            <person name="Tomimura Y."/>
            <person name="Tsolas J.M."/>
            <person name="Valente V.L."/>
            <person name="Venter E."/>
            <person name="Venter J.C."/>
            <person name="Vicario S."/>
            <person name="Vieira F.G."/>
            <person name="Vilella A.J."/>
            <person name="Villasante A."/>
            <person name="Walenz B."/>
            <person name="Wang J."/>
            <person name="Wasserman M."/>
            <person name="Watts T."/>
            <person name="Wilson D."/>
            <person name="Wilson R.K."/>
            <person name="Wing R.A."/>
            <person name="Wolfner M.F."/>
            <person name="Wong A."/>
            <person name="Wong G.K."/>
            <person name="Wu C.I."/>
            <person name="Wu G."/>
            <person name="Yamamoto D."/>
            <person name="Yang H.P."/>
            <person name="Yang S.P."/>
            <person name="Yorke J.A."/>
            <person name="Yoshida K."/>
            <person name="Zdobnov E."/>
            <person name="Zhang P."/>
            <person name="Zhang Y."/>
            <person name="Zimin A.V."/>
            <person name="Baldwin J."/>
            <person name="Abdouelleil A."/>
            <person name="Abdulkadir J."/>
            <person name="Abebe A."/>
            <person name="Abera B."/>
            <person name="Abreu J."/>
            <person name="Acer S.C."/>
            <person name="Aftuck L."/>
            <person name="Alexander A."/>
            <person name="An P."/>
            <person name="Anderson E."/>
            <person name="Anderson S."/>
            <person name="Arachi H."/>
            <person name="Azer M."/>
            <person name="Bachantsang P."/>
            <person name="Barry A."/>
            <person name="Bayul T."/>
            <person name="Berlin A."/>
            <person name="Bessette D."/>
            <person name="Bloom T."/>
            <person name="Blye J."/>
            <person name="Boguslavskiy L."/>
            <person name="Bonnet C."/>
            <person name="Boukhgalter B."/>
            <person name="Bourzgui I."/>
            <person name="Brown A."/>
            <person name="Cahill P."/>
            <person name="Channer S."/>
            <person name="Cheshatsang Y."/>
            <person name="Chuda L."/>
            <person name="Citroen M."/>
            <person name="Collymore A."/>
            <person name="Cooke P."/>
            <person name="Costello M."/>
            <person name="D'Aco K."/>
            <person name="Daza R."/>
            <person name="De Haan G."/>
            <person name="DeGray S."/>
            <person name="DeMaso C."/>
            <person name="Dhargay N."/>
            <person name="Dooley K."/>
            <person name="Dooley E."/>
            <person name="Doricent M."/>
            <person name="Dorje P."/>
            <person name="Dorjee K."/>
            <person name="Dupes A."/>
            <person name="Elong R."/>
            <person name="Falk J."/>
            <person name="Farina A."/>
            <person name="Faro S."/>
            <person name="Ferguson D."/>
            <person name="Fisher S."/>
            <person name="Foley C.D."/>
            <person name="Franke A."/>
            <person name="Friedrich D."/>
            <person name="Gadbois L."/>
            <person name="Gearin G."/>
            <person name="Gearin C.R."/>
            <person name="Giannoukos G."/>
            <person name="Goode T."/>
            <person name="Graham J."/>
            <person name="Grandbois E."/>
            <person name="Grewal S."/>
            <person name="Gyaltsen K."/>
            <person name="Hafez N."/>
            <person name="Hagos B."/>
            <person name="Hall J."/>
            <person name="Henson C."/>
            <person name="Hollinger A."/>
            <person name="Honan T."/>
            <person name="Huard M.D."/>
            <person name="Hughes L."/>
            <person name="Hurhula B."/>
            <person name="Husby M.E."/>
            <person name="Kamat A."/>
            <person name="Kanga B."/>
            <person name="Kashin S."/>
            <person name="Khazanovich D."/>
            <person name="Kisner P."/>
            <person name="Lance K."/>
            <person name="Lara M."/>
            <person name="Lee W."/>
            <person name="Lennon N."/>
            <person name="Letendre F."/>
            <person name="LeVine R."/>
            <person name="Lipovsky A."/>
            <person name="Liu X."/>
            <person name="Liu J."/>
            <person name="Liu S."/>
            <person name="Lokyitsang T."/>
            <person name="Lokyitsang Y."/>
            <person name="Lubonja R."/>
            <person name="Lui A."/>
            <person name="MacDonald P."/>
            <person name="Magnisalis V."/>
            <person name="Maru K."/>
            <person name="Matthews C."/>
            <person name="McCusker W."/>
            <person name="McDonough S."/>
            <person name="Mehta T."/>
            <person name="Meldrim J."/>
            <person name="Meneus L."/>
            <person name="Mihai O."/>
            <person name="Mihalev A."/>
            <person name="Mihova T."/>
            <person name="Mittelman R."/>
            <person name="Mlenga V."/>
            <person name="Montmayeur A."/>
            <person name="Mulrain L."/>
            <person name="Navidi A."/>
            <person name="Naylor J."/>
            <person name="Negash T."/>
            <person name="Nguyen T."/>
            <person name="Nguyen N."/>
            <person name="Nicol R."/>
            <person name="Norbu C."/>
            <person name="Norbu N."/>
            <person name="Novod N."/>
            <person name="O'Neill B."/>
            <person name="Osman S."/>
            <person name="Markiewicz E."/>
            <person name="Oyono O.L."/>
            <person name="Patti C."/>
            <person name="Phunkhang P."/>
            <person name="Pierre F."/>
            <person name="Priest M."/>
            <person name="Raghuraman S."/>
            <person name="Rege F."/>
            <person name="Reyes R."/>
            <person name="Rise C."/>
            <person name="Rogov P."/>
            <person name="Ross K."/>
            <person name="Ryan E."/>
            <person name="Settipalli S."/>
            <person name="Shea T."/>
            <person name="Sherpa N."/>
            <person name="Shi L."/>
            <person name="Shih D."/>
            <person name="Sparrow T."/>
            <person name="Spaulding J."/>
            <person name="Stalker J."/>
            <person name="Stange-Thomann N."/>
            <person name="Stavropoulos S."/>
            <person name="Stone C."/>
            <person name="Strader C."/>
            <person name="Tesfaye S."/>
            <person name="Thomson T."/>
            <person name="Thoulutsang Y."/>
            <person name="Thoulutsang D."/>
            <person name="Topham K."/>
            <person name="Topping I."/>
            <person name="Tsamla T."/>
            <person name="Vassiliev H."/>
            <person name="Vo A."/>
            <person name="Wangchuk T."/>
            <person name="Wangdi T."/>
            <person name="Weiand M."/>
            <person name="Wilkinson J."/>
            <person name="Wilson A."/>
            <person name="Yadav S."/>
            <person name="Young G."/>
            <person name="Yu Q."/>
            <person name="Zembek L."/>
            <person name="Zhong D."/>
            <person name="Zimmer A."/>
            <person name="Zwirko Z."/>
            <person name="Jaffe D.B."/>
            <person name="Alvarez P."/>
            <person name="Brockman W."/>
            <person name="Butler J."/>
            <person name="Chin C."/>
            <person name="Gnerre S."/>
            <person name="Grabherr M."/>
            <person name="Kleber M."/>
            <person name="Mauceli E."/>
            <person name="MacCallum I."/>
        </authorList>
    </citation>
    <scope>NUCLEOTIDE SEQUENCE [LARGE SCALE GENOMIC DNA]</scope>
    <source>
        <strain evidence="7">Tucson 14030-0811.24</strain>
    </source>
</reference>
<evidence type="ECO:0000313" key="7">
    <source>
        <dbReference type="Proteomes" id="UP000007798"/>
    </source>
</evidence>
<dbReference type="SUPFAM" id="SSF50729">
    <property type="entry name" value="PH domain-like"/>
    <property type="match status" value="1"/>
</dbReference>
<dbReference type="Gene3D" id="2.130.10.30">
    <property type="entry name" value="Regulator of chromosome condensation 1/beta-lactamase-inhibitor protein II"/>
    <property type="match status" value="1"/>
</dbReference>
<dbReference type="PANTHER" id="PTHR46089:SF2">
    <property type="entry name" value="ALSIN HOMOLOG"/>
    <property type="match status" value="1"/>
</dbReference>
<dbReference type="Pfam" id="PF25389">
    <property type="entry name" value="DH_ALS2"/>
    <property type="match status" value="1"/>
</dbReference>
<feature type="repeat" description="RCC1" evidence="3">
    <location>
        <begin position="264"/>
        <end position="315"/>
    </location>
</feature>
<dbReference type="InterPro" id="IPR059093">
    <property type="entry name" value="HA_Alsin"/>
</dbReference>
<dbReference type="Pfam" id="PF25384">
    <property type="entry name" value="Alsin_RLD"/>
    <property type="match status" value="1"/>
</dbReference>
<dbReference type="Gene3D" id="1.20.1050.80">
    <property type="entry name" value="VPS9 domain"/>
    <property type="match status" value="1"/>
</dbReference>
<dbReference type="GO" id="GO:0005769">
    <property type="term" value="C:early endosome"/>
    <property type="evidence" value="ECO:0007669"/>
    <property type="project" value="EnsemblMetazoa"/>
</dbReference>
<dbReference type="eggNOG" id="KOG1426">
    <property type="taxonomic scope" value="Eukaryota"/>
</dbReference>
<dbReference type="PROSITE" id="PS50012">
    <property type="entry name" value="RCC1_3"/>
    <property type="match status" value="2"/>
</dbReference>
<dbReference type="InterPro" id="IPR003123">
    <property type="entry name" value="VPS9"/>
</dbReference>
<dbReference type="OrthoDB" id="48314at2759"/>
<keyword evidence="7" id="KW-1185">Reference proteome</keyword>
<dbReference type="InterPro" id="IPR037191">
    <property type="entry name" value="VPS9_dom_sf"/>
</dbReference>
<evidence type="ECO:0000313" key="6">
    <source>
        <dbReference type="EMBL" id="EDW72671.1"/>
    </source>
</evidence>
<dbReference type="Pfam" id="PF02493">
    <property type="entry name" value="MORN"/>
    <property type="match status" value="5"/>
</dbReference>
<sequence>MSTSDTSTDVTSQNDSDEAFSIYHKGKPLKLHWHGLPPLTRTPALRLCWIGGLDGVDADISGTNEDGTLVLLTADHSLYTGRRKGSVLELQLIRTDIEDVDYCRGSQELFVVLANGGVQRQFIVQTVSSAWQTLTFDPLELLAEGVRIRRVCCSAQGVVFVSSSGDTYVMGSCGEVFKAEAQPRHIRLYEEGKELLDLVAGDEHFVMLVAPYNLADDVLQLQGKGEDYDDDRASIKSLSSSNSERSSAANTRHLLHQGYALLNTQIFTFGSTNNGLLGTGDHIKRANVTRLQKLESMGVCSIAAGLEHTVARTLDGRLYHWGLNSHAQMGGHEDVSSPLEITIAEQATPLPKEQHTALEATCGDYQTLLLNAAGQIQSLQPPPLSRHQQQSSTYAQTLLQLQLGAAWPRQLRLLLCSRGGYTLQNLRQFQLKYHYYLSHLQSQLQLLIKHRQAVNTLHIWQRQSSLEALTKLGPLLLNWERILCLLVATLHSLEGFYRGDFEQAADLLFVCYYKEYMELFEGYIRSYCDVFAVNGFAQAVSSIVTLSSPLPELNEESYVIRLFQQPFSIYQLFIQFMELLIKSQTEYQEHRLAWLEFARQSCISQELAVNTRDFWTSNDRNPRINQFRRRQRRVILTSALVPLKLYSSRYTISSHSFILFSDFLCQVNGKDLHSYPLSTLWVWSDGELGLRLTTPEKSFLVLTRTQEMRKVWLDQLQSSIVSALGRPIGSPVPSARSTGYEYSRDHPKYARVKACGTWRKGVLHGNCYLEYPDGTVYCGEVQYGVIEGYGKMVIPSTGLYVGHFKGGRFHGRGVYELHGQGAHDSEIYEGNFCEGLYHGHGMMRNNRYIYVGEYLTNTRSGYGVMEDLISGDKYMGMFLDNKRSGIGCCITNRGDYFEGIFANDDLTGNGVAVFENDYFYEGELTLQGPSGRGEYYMPTGDAGSTIPGMGISNGENSDENYELIGNKMFGHLSGSWETVRIQTGELVLNRRFPKYPSSLGRQEVDHNRKWRALFHNFESDLANCTVSTSSNSYAASSSSLGSLKKPAKINLSTAQWWSCIAVYMNKQRAREGTKPGNYFNNILLSLPLRQKSPSPTPAMNNSTTATTNMTTTTTTTDTTNNTTTTKQLSASVLDFLTSPPRRIHSQETLSSRKGSNLQRADSLLSMGHNGSVADLDTTSLVSFQLDQTFLHSSFNGEPDGSSISTTTTTNNNNNNSISKHINNSNCSITSTTTTSSGGGGGGNSVGGAILEQVPSFGMASTLTEQDVTSIRLYLEQAFKDHYHPLYALNERIANCFHYSYGYWKVKPTPILAKQAMREWESISRRIYRFIRKMFPALPEDFCHLDGSREVISHITLLYPLVLSEGIYSTLFVLYANKYSRKDEIYRQNLNYAEKLKDDELVELMNHDSFLNAVMLDPHFDESVQMLKQLQEKFSPQDMLTVIQRSMQLLTEAYEHAMAANAAQLNADNMIPLTMLTMLRAAVPHLGAELALLDDLTGGPNFQDEMNGMAGYCYTTLKAAYEHVTMKTLQKAP</sequence>
<dbReference type="GO" id="GO:0031267">
    <property type="term" value="F:small GTPase binding"/>
    <property type="evidence" value="ECO:0007669"/>
    <property type="project" value="TreeGrafter"/>
</dbReference>
<dbReference type="InterPro" id="IPR057248">
    <property type="entry name" value="Alsin-like_PH"/>
</dbReference>
<dbReference type="SUPFAM" id="SSF82185">
    <property type="entry name" value="Histone H3 K4-specific methyltransferase SET7/9 N-terminal domain"/>
    <property type="match status" value="2"/>
</dbReference>
<dbReference type="PROSITE" id="PS51205">
    <property type="entry name" value="VPS9"/>
    <property type="match status" value="1"/>
</dbReference>
<dbReference type="FunCoup" id="B4MNG2">
    <property type="interactions" value="316"/>
</dbReference>
<evidence type="ECO:0000256" key="1">
    <source>
        <dbReference type="ARBA" id="ARBA00022658"/>
    </source>
</evidence>
<dbReference type="HOGENOM" id="CLU_004393_0_0_1"/>
<feature type="compositionally biased region" description="Low complexity" evidence="4">
    <location>
        <begin position="1100"/>
        <end position="1125"/>
    </location>
</feature>
<dbReference type="SMART" id="SM00698">
    <property type="entry name" value="MORN"/>
    <property type="match status" value="5"/>
</dbReference>
<evidence type="ECO:0000256" key="2">
    <source>
        <dbReference type="ARBA" id="ARBA00022737"/>
    </source>
</evidence>
<dbReference type="eggNOG" id="KOG0231">
    <property type="taxonomic scope" value="Eukaryota"/>
</dbReference>
<dbReference type="Proteomes" id="UP000007798">
    <property type="component" value="Unassembled WGS sequence"/>
</dbReference>
<keyword evidence="2" id="KW-0677">Repeat</keyword>
<dbReference type="Pfam" id="PF02204">
    <property type="entry name" value="VPS9"/>
    <property type="match status" value="1"/>
</dbReference>
<dbReference type="GO" id="GO:0035011">
    <property type="term" value="P:melanotic encapsulation of foreign target"/>
    <property type="evidence" value="ECO:0007669"/>
    <property type="project" value="EnsemblMetazoa"/>
</dbReference>
<dbReference type="PhylomeDB" id="B4MNG2"/>
<dbReference type="OMA" id="CIAVYMS"/>
<dbReference type="PANTHER" id="PTHR46089">
    <property type="entry name" value="ALSIN HOMOLOG"/>
    <property type="match status" value="1"/>
</dbReference>
<feature type="region of interest" description="Disordered" evidence="4">
    <location>
        <begin position="1195"/>
        <end position="1243"/>
    </location>
</feature>
<feature type="region of interest" description="Disordered" evidence="4">
    <location>
        <begin position="1089"/>
        <end position="1125"/>
    </location>
</feature>
<name>B4MNG2_DROWI</name>
<dbReference type="InterPro" id="IPR000408">
    <property type="entry name" value="Reg_chr_condens"/>
</dbReference>
<dbReference type="KEGG" id="dwi:6639317"/>
<dbReference type="GO" id="GO:0045022">
    <property type="term" value="P:early endosome to late endosome transport"/>
    <property type="evidence" value="ECO:0007669"/>
    <property type="project" value="EnsemblMetazoa"/>
</dbReference>
<dbReference type="STRING" id="7260.B4MNG2"/>
<dbReference type="InterPro" id="IPR003409">
    <property type="entry name" value="MORN"/>
</dbReference>
<dbReference type="InterPro" id="IPR009091">
    <property type="entry name" value="RCC1/BLIP-II"/>
</dbReference>
<dbReference type="Pfam" id="PF25383">
    <property type="entry name" value="PH_alsin"/>
    <property type="match status" value="1"/>
</dbReference>
<dbReference type="GO" id="GO:0005085">
    <property type="term" value="F:guanyl-nucleotide exchange factor activity"/>
    <property type="evidence" value="ECO:0007669"/>
    <property type="project" value="UniProtKB-KW"/>
</dbReference>